<keyword evidence="2" id="KW-1185">Reference proteome</keyword>
<comment type="caution">
    <text evidence="1">The sequence shown here is derived from an EMBL/GenBank/DDBJ whole genome shotgun (WGS) entry which is preliminary data.</text>
</comment>
<organism evidence="1 2">
    <name type="scientific">Sphaerodactylus townsendi</name>
    <dbReference type="NCBI Taxonomy" id="933632"/>
    <lineage>
        <taxon>Eukaryota</taxon>
        <taxon>Metazoa</taxon>
        <taxon>Chordata</taxon>
        <taxon>Craniata</taxon>
        <taxon>Vertebrata</taxon>
        <taxon>Euteleostomi</taxon>
        <taxon>Lepidosauria</taxon>
        <taxon>Squamata</taxon>
        <taxon>Bifurcata</taxon>
        <taxon>Gekkota</taxon>
        <taxon>Sphaerodactylidae</taxon>
        <taxon>Sphaerodactylus</taxon>
    </lineage>
</organism>
<dbReference type="EMBL" id="CM037616">
    <property type="protein sequence ID" value="KAH7993282.1"/>
    <property type="molecule type" value="Genomic_DNA"/>
</dbReference>
<evidence type="ECO:0000313" key="2">
    <source>
        <dbReference type="Proteomes" id="UP000827872"/>
    </source>
</evidence>
<protein>
    <submittedName>
        <fullName evidence="1">Uncharacterized protein</fullName>
    </submittedName>
</protein>
<accession>A0ACB8EKW7</accession>
<evidence type="ECO:0000313" key="1">
    <source>
        <dbReference type="EMBL" id="KAH7993282.1"/>
    </source>
</evidence>
<proteinExistence type="predicted"/>
<name>A0ACB8EKW7_9SAUR</name>
<gene>
    <name evidence="1" type="ORF">K3G42_030387</name>
</gene>
<sequence length="125" mass="14051">MRWSSLLFEVVELPVLQFGFPDAIVLQLGENDIPAFKRVALQNAMREDLQLLRPQDAKSKLFWSCLLEAEDLEETPWLRPELTKSGPKFVGPQPGCRSPLIGLGARTSGCLMSAMLCWSKPRCPH</sequence>
<reference evidence="1" key="1">
    <citation type="submission" date="2021-08" db="EMBL/GenBank/DDBJ databases">
        <title>The first chromosome-level gecko genome reveals the dynamic sex chromosomes of Neotropical dwarf geckos (Sphaerodactylidae: Sphaerodactylus).</title>
        <authorList>
            <person name="Pinto B.J."/>
            <person name="Keating S.E."/>
            <person name="Gamble T."/>
        </authorList>
    </citation>
    <scope>NUCLEOTIDE SEQUENCE</scope>
    <source>
        <strain evidence="1">TG3544</strain>
    </source>
</reference>
<dbReference type="Proteomes" id="UP000827872">
    <property type="component" value="Linkage Group LG03"/>
</dbReference>